<dbReference type="InterPro" id="IPR038765">
    <property type="entry name" value="Papain-like_cys_pep_sf"/>
</dbReference>
<dbReference type="InterPro" id="IPR036365">
    <property type="entry name" value="PGBD-like_sf"/>
</dbReference>
<comment type="caution">
    <text evidence="3">The sequence shown here is derived from an EMBL/GenBank/DDBJ whole genome shotgun (WGS) entry which is preliminary data.</text>
</comment>
<dbReference type="Proteomes" id="UP000075531">
    <property type="component" value="Unassembled WGS sequence"/>
</dbReference>
<dbReference type="InterPro" id="IPR036366">
    <property type="entry name" value="PGBDSf"/>
</dbReference>
<dbReference type="Pfam" id="PF05257">
    <property type="entry name" value="CHAP"/>
    <property type="match status" value="1"/>
</dbReference>
<dbReference type="Gene3D" id="1.10.101.10">
    <property type="entry name" value="PGBD-like superfamily/PGBD"/>
    <property type="match status" value="1"/>
</dbReference>
<feature type="domain" description="Peptidoglycan binding-like" evidence="1">
    <location>
        <begin position="15"/>
        <end position="71"/>
    </location>
</feature>
<feature type="domain" description="Peptidase C51" evidence="2">
    <location>
        <begin position="112"/>
        <end position="197"/>
    </location>
</feature>
<sequence length="225" mass="24717">MLFKRNLYYTSPMMNGTDVIEVQTKLNQLGYNCGTVDGWFGSLTDVAVRNFQRAKELVVDGIVGINTWNALFNENPSGSTELNKFVSIASGEVGYTEGAGNITKYGKWYGLDGNPWCAMFVSWCANQAGILNSIVPKYSLCSAGANWYKNLGKYKTRESGYTPKSGDVIFFNVNGGINHTGIVKSYSSSTVYTIEGNKSNTVRNASYNLSNTILMDTALIKQIVH</sequence>
<dbReference type="EMBL" id="LTBA01000082">
    <property type="protein sequence ID" value="KYH30051.1"/>
    <property type="molecule type" value="Genomic_DNA"/>
</dbReference>
<organism evidence="3 4">
    <name type="scientific">Clostridium tepidiprofundi DSM 19306</name>
    <dbReference type="NCBI Taxonomy" id="1121338"/>
    <lineage>
        <taxon>Bacteria</taxon>
        <taxon>Bacillati</taxon>
        <taxon>Bacillota</taxon>
        <taxon>Clostridia</taxon>
        <taxon>Eubacteriales</taxon>
        <taxon>Clostridiaceae</taxon>
        <taxon>Clostridium</taxon>
    </lineage>
</organism>
<dbReference type="Pfam" id="PF01471">
    <property type="entry name" value="PG_binding_1"/>
    <property type="match status" value="1"/>
</dbReference>
<gene>
    <name evidence="3" type="primary">sleB_2</name>
    <name evidence="3" type="ORF">CLTEP_26920</name>
</gene>
<dbReference type="PATRIC" id="fig|1121338.3.peg.2815"/>
<dbReference type="InterPro" id="IPR007921">
    <property type="entry name" value="CHAP_dom"/>
</dbReference>
<dbReference type="SUPFAM" id="SSF54001">
    <property type="entry name" value="Cysteine proteinases"/>
    <property type="match status" value="1"/>
</dbReference>
<dbReference type="RefSeq" id="WP_066827503.1">
    <property type="nucleotide sequence ID" value="NZ_LTBA01000082.1"/>
</dbReference>
<reference evidence="3 4" key="1">
    <citation type="submission" date="2016-02" db="EMBL/GenBank/DDBJ databases">
        <title>Genome sequence of Clostridium tepidiprofundi DSM 19306.</title>
        <authorList>
            <person name="Poehlein A."/>
            <person name="Daniel R."/>
        </authorList>
    </citation>
    <scope>NUCLEOTIDE SEQUENCE [LARGE SCALE GENOMIC DNA]</scope>
    <source>
        <strain evidence="3 4">DSM 19306</strain>
    </source>
</reference>
<dbReference type="OrthoDB" id="9812962at2"/>
<dbReference type="AlphaFoldDB" id="A0A151AQY0"/>
<evidence type="ECO:0000313" key="4">
    <source>
        <dbReference type="Proteomes" id="UP000075531"/>
    </source>
</evidence>
<accession>A0A151AQY0</accession>
<name>A0A151AQY0_9CLOT</name>
<evidence type="ECO:0000313" key="3">
    <source>
        <dbReference type="EMBL" id="KYH30051.1"/>
    </source>
</evidence>
<dbReference type="InterPro" id="IPR002477">
    <property type="entry name" value="Peptidoglycan-bd-like"/>
</dbReference>
<protein>
    <submittedName>
        <fullName evidence="3">Spore cortex-lytic enzyme</fullName>
    </submittedName>
</protein>
<evidence type="ECO:0000259" key="2">
    <source>
        <dbReference type="Pfam" id="PF05257"/>
    </source>
</evidence>
<dbReference type="SUPFAM" id="SSF47090">
    <property type="entry name" value="PGBD-like"/>
    <property type="match status" value="1"/>
</dbReference>
<keyword evidence="4" id="KW-1185">Reference proteome</keyword>
<evidence type="ECO:0000259" key="1">
    <source>
        <dbReference type="Pfam" id="PF01471"/>
    </source>
</evidence>
<proteinExistence type="predicted"/>
<dbReference type="Gene3D" id="3.90.1720.10">
    <property type="entry name" value="endopeptidase domain like (from Nostoc punctiforme)"/>
    <property type="match status" value="1"/>
</dbReference>